<feature type="domain" description="LysM" evidence="6">
    <location>
        <begin position="640"/>
        <end position="683"/>
    </location>
</feature>
<dbReference type="Gene3D" id="4.10.80.30">
    <property type="entry name" value="DNA polymerase, domain 6"/>
    <property type="match status" value="1"/>
</dbReference>
<dbReference type="SMART" id="SM00257">
    <property type="entry name" value="LysM"/>
    <property type="match status" value="7"/>
</dbReference>
<dbReference type="SUPFAM" id="SSF54106">
    <property type="entry name" value="LysM domain"/>
    <property type="match status" value="7"/>
</dbReference>
<dbReference type="Gene3D" id="1.10.530.10">
    <property type="match status" value="1"/>
</dbReference>
<evidence type="ECO:0000256" key="5">
    <source>
        <dbReference type="SAM" id="MobiDB-lite"/>
    </source>
</evidence>
<evidence type="ECO:0000256" key="2">
    <source>
        <dbReference type="ARBA" id="ARBA00022529"/>
    </source>
</evidence>
<feature type="region of interest" description="Disordered" evidence="5">
    <location>
        <begin position="1"/>
        <end position="22"/>
    </location>
</feature>
<feature type="compositionally biased region" description="Low complexity" evidence="5">
    <location>
        <begin position="152"/>
        <end position="176"/>
    </location>
</feature>
<dbReference type="SMART" id="SM00047">
    <property type="entry name" value="LYZ2"/>
    <property type="match status" value="1"/>
</dbReference>
<dbReference type="GO" id="GO:0042742">
    <property type="term" value="P:defense response to bacterium"/>
    <property type="evidence" value="ECO:0007669"/>
    <property type="project" value="UniProtKB-KW"/>
</dbReference>
<name>A0A0R1ZBC0_9LACO</name>
<keyword evidence="2" id="KW-0929">Antimicrobial</keyword>
<dbReference type="PATRIC" id="fig|1423820.4.peg.844"/>
<accession>A0A0R1ZBC0</accession>
<dbReference type="InterPro" id="IPR018392">
    <property type="entry name" value="LysM"/>
</dbReference>
<dbReference type="GO" id="GO:0004040">
    <property type="term" value="F:amidase activity"/>
    <property type="evidence" value="ECO:0007669"/>
    <property type="project" value="InterPro"/>
</dbReference>
<protein>
    <recommendedName>
        <fullName evidence="4">Peptidoglycan hydrolase</fullName>
    </recommendedName>
</protein>
<keyword evidence="8" id="KW-1185">Reference proteome</keyword>
<organism evidence="7 8">
    <name type="scientific">Ligilactobacillus araffinosus DSM 20653</name>
    <dbReference type="NCBI Taxonomy" id="1423820"/>
    <lineage>
        <taxon>Bacteria</taxon>
        <taxon>Bacillati</taxon>
        <taxon>Bacillota</taxon>
        <taxon>Bacilli</taxon>
        <taxon>Lactobacillales</taxon>
        <taxon>Lactobacillaceae</taxon>
        <taxon>Ligilactobacillus</taxon>
    </lineage>
</organism>
<dbReference type="PROSITE" id="PS51782">
    <property type="entry name" value="LYSM"/>
    <property type="match status" value="7"/>
</dbReference>
<evidence type="ECO:0000256" key="3">
    <source>
        <dbReference type="ARBA" id="ARBA00022638"/>
    </source>
</evidence>
<dbReference type="Pfam" id="PF01832">
    <property type="entry name" value="Glucosaminidase"/>
    <property type="match status" value="1"/>
</dbReference>
<feature type="domain" description="LysM" evidence="6">
    <location>
        <begin position="573"/>
        <end position="616"/>
    </location>
</feature>
<feature type="domain" description="LysM" evidence="6">
    <location>
        <begin position="514"/>
        <end position="557"/>
    </location>
</feature>
<keyword evidence="3" id="KW-0081">Bacteriolytic enzyme</keyword>
<proteinExistence type="inferred from homology"/>
<feature type="domain" description="LysM" evidence="6">
    <location>
        <begin position="454"/>
        <end position="497"/>
    </location>
</feature>
<dbReference type="Proteomes" id="UP000051291">
    <property type="component" value="Unassembled WGS sequence"/>
</dbReference>
<reference evidence="7 8" key="1">
    <citation type="journal article" date="2015" name="Genome Announc.">
        <title>Expanding the biotechnology potential of lactobacilli through comparative genomics of 213 strains and associated genera.</title>
        <authorList>
            <person name="Sun Z."/>
            <person name="Harris H.M."/>
            <person name="McCann A."/>
            <person name="Guo C."/>
            <person name="Argimon S."/>
            <person name="Zhang W."/>
            <person name="Yang X."/>
            <person name="Jeffery I.B."/>
            <person name="Cooney J.C."/>
            <person name="Kagawa T.F."/>
            <person name="Liu W."/>
            <person name="Song Y."/>
            <person name="Salvetti E."/>
            <person name="Wrobel A."/>
            <person name="Rasinkangas P."/>
            <person name="Parkhill J."/>
            <person name="Rea M.C."/>
            <person name="O'Sullivan O."/>
            <person name="Ritari J."/>
            <person name="Douillard F.P."/>
            <person name="Paul Ross R."/>
            <person name="Yang R."/>
            <person name="Briner A.E."/>
            <person name="Felis G.E."/>
            <person name="de Vos W.M."/>
            <person name="Barrangou R."/>
            <person name="Klaenhammer T.R."/>
            <person name="Caufield P.W."/>
            <person name="Cui Y."/>
            <person name="Zhang H."/>
            <person name="O'Toole P.W."/>
        </authorList>
    </citation>
    <scope>NUCLEOTIDE SEQUENCE [LARGE SCALE GENOMIC DNA]</scope>
    <source>
        <strain evidence="7 8">DSM 20653</strain>
    </source>
</reference>
<dbReference type="PANTHER" id="PTHR33734">
    <property type="entry name" value="LYSM DOMAIN-CONTAINING GPI-ANCHORED PROTEIN 2"/>
    <property type="match status" value="1"/>
</dbReference>
<gene>
    <name evidence="7" type="ORF">FC64_GL000827</name>
</gene>
<evidence type="ECO:0000256" key="1">
    <source>
        <dbReference type="ARBA" id="ARBA00010266"/>
    </source>
</evidence>
<evidence type="ECO:0000313" key="8">
    <source>
        <dbReference type="Proteomes" id="UP000051291"/>
    </source>
</evidence>
<dbReference type="EMBL" id="AYYZ01000026">
    <property type="protein sequence ID" value="KRM52120.1"/>
    <property type="molecule type" value="Genomic_DNA"/>
</dbReference>
<feature type="domain" description="LysM" evidence="6">
    <location>
        <begin position="763"/>
        <end position="806"/>
    </location>
</feature>
<dbReference type="PANTHER" id="PTHR33734:SF22">
    <property type="entry name" value="MEMBRANE-BOUND LYTIC MUREIN TRANSGLYCOSYLASE D"/>
    <property type="match status" value="1"/>
</dbReference>
<comment type="caution">
    <text evidence="7">The sequence shown here is derived from an EMBL/GenBank/DDBJ whole genome shotgun (WGS) entry which is preliminary data.</text>
</comment>
<evidence type="ECO:0000259" key="6">
    <source>
        <dbReference type="PROSITE" id="PS51782"/>
    </source>
</evidence>
<dbReference type="Gene3D" id="3.10.350.10">
    <property type="entry name" value="LysM domain"/>
    <property type="match status" value="7"/>
</dbReference>
<dbReference type="GO" id="GO:0031640">
    <property type="term" value="P:killing of cells of another organism"/>
    <property type="evidence" value="ECO:0007669"/>
    <property type="project" value="UniProtKB-KW"/>
</dbReference>
<feature type="domain" description="LysM" evidence="6">
    <location>
        <begin position="394"/>
        <end position="437"/>
    </location>
</feature>
<evidence type="ECO:0000313" key="7">
    <source>
        <dbReference type="EMBL" id="KRM52120.1"/>
    </source>
</evidence>
<feature type="compositionally biased region" description="Low complexity" evidence="5">
    <location>
        <begin position="362"/>
        <end position="379"/>
    </location>
</feature>
<feature type="compositionally biased region" description="Polar residues" evidence="5">
    <location>
        <begin position="380"/>
        <end position="392"/>
    </location>
</feature>
<feature type="compositionally biased region" description="Polar residues" evidence="5">
    <location>
        <begin position="100"/>
        <end position="112"/>
    </location>
</feature>
<dbReference type="GO" id="GO:0008932">
    <property type="term" value="F:lytic endotransglycosylase activity"/>
    <property type="evidence" value="ECO:0007669"/>
    <property type="project" value="TreeGrafter"/>
</dbReference>
<dbReference type="InterPro" id="IPR036779">
    <property type="entry name" value="LysM_dom_sf"/>
</dbReference>
<dbReference type="STRING" id="1423820.FC64_GL000827"/>
<dbReference type="AlphaFoldDB" id="A0A0R1ZBC0"/>
<feature type="compositionally biased region" description="Low complexity" evidence="5">
    <location>
        <begin position="67"/>
        <end position="88"/>
    </location>
</feature>
<comment type="similarity">
    <text evidence="1">Belongs to the glycosyl hydrolase 73 family.</text>
</comment>
<feature type="domain" description="LysM" evidence="6">
    <location>
        <begin position="706"/>
        <end position="749"/>
    </location>
</feature>
<feature type="region of interest" description="Disordered" evidence="5">
    <location>
        <begin position="100"/>
        <end position="190"/>
    </location>
</feature>
<dbReference type="RefSeq" id="WP_057906718.1">
    <property type="nucleotide sequence ID" value="NZ_AYYZ01000026.1"/>
</dbReference>
<feature type="region of interest" description="Disordered" evidence="5">
    <location>
        <begin position="362"/>
        <end position="392"/>
    </location>
</feature>
<feature type="region of interest" description="Disordered" evidence="5">
    <location>
        <begin position="59"/>
        <end position="88"/>
    </location>
</feature>
<dbReference type="Pfam" id="PF01476">
    <property type="entry name" value="LysM"/>
    <property type="match status" value="7"/>
</dbReference>
<dbReference type="CDD" id="cd00118">
    <property type="entry name" value="LysM"/>
    <property type="match status" value="7"/>
</dbReference>
<evidence type="ECO:0000256" key="4">
    <source>
        <dbReference type="ARBA" id="ARBA00032108"/>
    </source>
</evidence>
<dbReference type="PRINTS" id="PR01002">
    <property type="entry name" value="FLGFLGJ"/>
</dbReference>
<sequence>MKKRRDRISSQRELHHLKKIQKVKKATTALGTSLIVGTVGLLVGNKDKVQADTAVHIDKTNGTSSNTSKVAQSGSQSSTSSSVQSSSIAAGSRITQEVAYSSSSSTSLNVEKNTSSQSESLNQSSSNVKSSSVSSISNTSSLQHGQSKTDESSSTVSSVASSLSSKAESSSSQTSIKSEKQNLAVQTGPSEQDLKKQWAAEISSYPENVQSFLNTIGPVAQQVAQENGIYASVMIAQAALESGWGNSALSTEGHNLFGVKWNGTGNYVTMPTQEYYGGQWHTIYAKFQSYNSYYDSLTGYAQLIKNNFPNSTRANAATPQIAAANLKYGVYGSYATDPNYANLLDRMISNYGLTRYDVYTGTSSTNQNQQNSNAANSSQHESQISAGNGNQIPDTYTVKAGDSLWGISQTYGTTVNNLKQINNLSSNVIYVGQVLKLKQQSASSSNQTSASAADTYTVQSGDTLWGIANTHDTTVNNLKQINDLTSDTIYVGQVLKLKQQSVSSSNQTSASAADTYTVQSGDTLWEIANTHDTTVNNLKQINDLTSDTIYVGQVLKLTQQSTTHKPSQSNSSDFYTVKAGDSLWKIAMGNDLTVDHLKQMNNLTTNTIYVGQQLRIKEGQINSQPSQSNSQANQSNQNAGTYTVKAGDTLWGIANDHDTTVNALKQNNHLSSDTIYVGQVLSLGQASSTSSHSQSTASTQLSTSNGTYTVKSGDTLWSIANANDMTVAQLKQKNDLSNDTIYVGQTLKVSSAKSTSTTSTVSATYTVKSGDSLWKIASANGTTVNQLKSLNNLSSDLIYAGQQLKLR</sequence>
<feature type="compositionally biased region" description="Low complexity" evidence="5">
    <location>
        <begin position="113"/>
        <end position="142"/>
    </location>
</feature>
<dbReference type="InterPro" id="IPR002901">
    <property type="entry name" value="MGlyc_endo_b_GlcNAc-like_dom"/>
</dbReference>